<dbReference type="EMBL" id="MU069629">
    <property type="protein sequence ID" value="KAF5837087.1"/>
    <property type="molecule type" value="Genomic_DNA"/>
</dbReference>
<proteinExistence type="predicted"/>
<dbReference type="InterPro" id="IPR001160">
    <property type="entry name" value="Peptidase_M20C"/>
</dbReference>
<protein>
    <recommendedName>
        <fullName evidence="3">Aminoacyl-histidine dipeptidase</fullName>
    </recommendedName>
</protein>
<dbReference type="PRINTS" id="PR00934">
    <property type="entry name" value="XHISDIPTASE"/>
</dbReference>
<name>A0ABQ7GR52_DUNSA</name>
<dbReference type="Gene3D" id="3.40.630.10">
    <property type="entry name" value="Zn peptidases"/>
    <property type="match status" value="1"/>
</dbReference>
<evidence type="ECO:0008006" key="3">
    <source>
        <dbReference type="Google" id="ProtNLM"/>
    </source>
</evidence>
<keyword evidence="2" id="KW-1185">Reference proteome</keyword>
<dbReference type="PANTHER" id="PTHR43501">
    <property type="entry name" value="CYTOSOL NON-SPECIFIC DIPEPTIDASE"/>
    <property type="match status" value="1"/>
</dbReference>
<sequence length="83" mass="8780">MAGMQVTKDVYAAQTKYPAKVGAIHAGLECGIIGAKFPGLDSVSFGPTIRGAHSPDECCQISTVQPFWELCVGVLERLADKKA</sequence>
<reference evidence="1" key="1">
    <citation type="submission" date="2017-08" db="EMBL/GenBank/DDBJ databases">
        <authorList>
            <person name="Polle J.E."/>
            <person name="Barry K."/>
            <person name="Cushman J."/>
            <person name="Schmutz J."/>
            <person name="Tran D."/>
            <person name="Hathwaick L.T."/>
            <person name="Yim W.C."/>
            <person name="Jenkins J."/>
            <person name="Mckie-Krisberg Z.M."/>
            <person name="Prochnik S."/>
            <person name="Lindquist E."/>
            <person name="Dockter R.B."/>
            <person name="Adam C."/>
            <person name="Molina H."/>
            <person name="Bunkerborg J."/>
            <person name="Jin E."/>
            <person name="Buchheim M."/>
            <person name="Magnuson J."/>
        </authorList>
    </citation>
    <scope>NUCLEOTIDE SEQUENCE</scope>
    <source>
        <strain evidence="1">CCAP 19/18</strain>
    </source>
</reference>
<comment type="caution">
    <text evidence="1">The sequence shown here is derived from an EMBL/GenBank/DDBJ whole genome shotgun (WGS) entry which is preliminary data.</text>
</comment>
<evidence type="ECO:0000313" key="1">
    <source>
        <dbReference type="EMBL" id="KAF5837087.1"/>
    </source>
</evidence>
<accession>A0ABQ7GR52</accession>
<dbReference type="SUPFAM" id="SSF53187">
    <property type="entry name" value="Zn-dependent exopeptidases"/>
    <property type="match status" value="1"/>
</dbReference>
<dbReference type="PANTHER" id="PTHR43501:SF1">
    <property type="entry name" value="CYTOSOL NON-SPECIFIC DIPEPTIDASE"/>
    <property type="match status" value="1"/>
</dbReference>
<gene>
    <name evidence="1" type="ORF">DUNSADRAFT_4868</name>
</gene>
<organism evidence="1 2">
    <name type="scientific">Dunaliella salina</name>
    <name type="common">Green alga</name>
    <name type="synonym">Protococcus salinus</name>
    <dbReference type="NCBI Taxonomy" id="3046"/>
    <lineage>
        <taxon>Eukaryota</taxon>
        <taxon>Viridiplantae</taxon>
        <taxon>Chlorophyta</taxon>
        <taxon>core chlorophytes</taxon>
        <taxon>Chlorophyceae</taxon>
        <taxon>CS clade</taxon>
        <taxon>Chlamydomonadales</taxon>
        <taxon>Dunaliellaceae</taxon>
        <taxon>Dunaliella</taxon>
    </lineage>
</organism>
<dbReference type="Proteomes" id="UP000815325">
    <property type="component" value="Unassembled WGS sequence"/>
</dbReference>
<evidence type="ECO:0000313" key="2">
    <source>
        <dbReference type="Proteomes" id="UP000815325"/>
    </source>
</evidence>